<feature type="non-terminal residue" evidence="5">
    <location>
        <position position="1"/>
    </location>
</feature>
<dbReference type="EMBL" id="BGZN01000193">
    <property type="protein sequence ID" value="GBR75213.1"/>
    <property type="molecule type" value="Genomic_DNA"/>
</dbReference>
<evidence type="ECO:0000259" key="4">
    <source>
        <dbReference type="Pfam" id="PF00155"/>
    </source>
</evidence>
<gene>
    <name evidence="5" type="primary">hisC</name>
    <name evidence="5" type="ORF">NO1_2237</name>
</gene>
<dbReference type="Proteomes" id="UP000269352">
    <property type="component" value="Unassembled WGS sequence"/>
</dbReference>
<dbReference type="Pfam" id="PF00155">
    <property type="entry name" value="Aminotran_1_2"/>
    <property type="match status" value="1"/>
</dbReference>
<dbReference type="PANTHER" id="PTHR43643:SF3">
    <property type="entry name" value="HISTIDINOL-PHOSPHATE AMINOTRANSFERASE"/>
    <property type="match status" value="1"/>
</dbReference>
<proteinExistence type="predicted"/>
<evidence type="ECO:0000256" key="3">
    <source>
        <dbReference type="ARBA" id="ARBA00022898"/>
    </source>
</evidence>
<name>A0A388TDZ3_TERA1</name>
<organism evidence="5 6">
    <name type="scientific">Termititenax aidoneus</name>
    <dbReference type="NCBI Taxonomy" id="2218524"/>
    <lineage>
        <taxon>Bacteria</taxon>
        <taxon>Bacillati</taxon>
        <taxon>Candidatus Margulisiibacteriota</taxon>
        <taxon>Candidatus Termititenacia</taxon>
        <taxon>Candidatus Termititenacales</taxon>
        <taxon>Candidatus Termititenacaceae</taxon>
        <taxon>Candidatus Termititenax</taxon>
    </lineage>
</organism>
<keyword evidence="3" id="KW-0663">Pyridoxal phosphate</keyword>
<dbReference type="Gene3D" id="3.40.640.10">
    <property type="entry name" value="Type I PLP-dependent aspartate aminotransferase-like (Major domain)"/>
    <property type="match status" value="1"/>
</dbReference>
<evidence type="ECO:0000256" key="1">
    <source>
        <dbReference type="ARBA" id="ARBA00022576"/>
    </source>
</evidence>
<dbReference type="InterPro" id="IPR015422">
    <property type="entry name" value="PyrdxlP-dep_Trfase_small"/>
</dbReference>
<dbReference type="GO" id="GO:0008483">
    <property type="term" value="F:transaminase activity"/>
    <property type="evidence" value="ECO:0007669"/>
    <property type="project" value="UniProtKB-KW"/>
</dbReference>
<sequence length="165" mass="18460">YAAAADYPDTLRLLKTFKNLLITRTFSKIYGLAGLRAGYVIAAPETIAYLNKTREPFNVNALAQTAAAAALQDTDFVRKSRENNEAGKKYLYAEFAKLKLKYYPTEANFIFVYIGQDCAAAFQKLMDRGVTVRPMRSFGIKDAIRVTIGTPEQNQKFVAALKEIL</sequence>
<evidence type="ECO:0000256" key="2">
    <source>
        <dbReference type="ARBA" id="ARBA00022679"/>
    </source>
</evidence>
<dbReference type="InterPro" id="IPR015421">
    <property type="entry name" value="PyrdxlP-dep_Trfase_major"/>
</dbReference>
<dbReference type="AlphaFoldDB" id="A0A388TDZ3"/>
<dbReference type="Gene3D" id="3.90.1150.10">
    <property type="entry name" value="Aspartate Aminotransferase, domain 1"/>
    <property type="match status" value="1"/>
</dbReference>
<keyword evidence="2" id="KW-0808">Transferase</keyword>
<dbReference type="InterPro" id="IPR004839">
    <property type="entry name" value="Aminotransferase_I/II_large"/>
</dbReference>
<dbReference type="InterPro" id="IPR050106">
    <property type="entry name" value="HistidinolP_aminotransfase"/>
</dbReference>
<dbReference type="SUPFAM" id="SSF53383">
    <property type="entry name" value="PLP-dependent transferases"/>
    <property type="match status" value="1"/>
</dbReference>
<dbReference type="GO" id="GO:0030170">
    <property type="term" value="F:pyridoxal phosphate binding"/>
    <property type="evidence" value="ECO:0007669"/>
    <property type="project" value="InterPro"/>
</dbReference>
<comment type="caution">
    <text evidence="5">The sequence shown here is derived from an EMBL/GenBank/DDBJ whole genome shotgun (WGS) entry which is preliminary data.</text>
</comment>
<feature type="domain" description="Aminotransferase class I/classII large" evidence="4">
    <location>
        <begin position="9"/>
        <end position="161"/>
    </location>
</feature>
<dbReference type="InterPro" id="IPR015424">
    <property type="entry name" value="PyrdxlP-dep_Trfase"/>
</dbReference>
<protein>
    <submittedName>
        <fullName evidence="5">Histidinol-phosphate transaminase</fullName>
    </submittedName>
</protein>
<evidence type="ECO:0000313" key="5">
    <source>
        <dbReference type="EMBL" id="GBR75213.1"/>
    </source>
</evidence>
<evidence type="ECO:0000313" key="6">
    <source>
        <dbReference type="Proteomes" id="UP000269352"/>
    </source>
</evidence>
<reference evidence="5 6" key="1">
    <citation type="journal article" date="2019" name="ISME J.">
        <title>Genome analyses of uncultured TG2/ZB3 bacteria in 'Margulisbacteria' specifically attached to ectosymbiotic spirochetes of protists in the termite gut.</title>
        <authorList>
            <person name="Utami Y.D."/>
            <person name="Kuwahara H."/>
            <person name="Igai K."/>
            <person name="Murakami T."/>
            <person name="Sugaya K."/>
            <person name="Morikawa T."/>
            <person name="Nagura Y."/>
            <person name="Yuki M."/>
            <person name="Deevong P."/>
            <person name="Inoue T."/>
            <person name="Kihara K."/>
            <person name="Lo N."/>
            <person name="Yamada A."/>
            <person name="Ohkuma M."/>
            <person name="Hongoh Y."/>
        </authorList>
    </citation>
    <scope>NUCLEOTIDE SEQUENCE [LARGE SCALE GENOMIC DNA]</scope>
    <source>
        <strain evidence="5">NkOx7-01</strain>
    </source>
</reference>
<keyword evidence="6" id="KW-1185">Reference proteome</keyword>
<dbReference type="PANTHER" id="PTHR43643">
    <property type="entry name" value="HISTIDINOL-PHOSPHATE AMINOTRANSFERASE 2"/>
    <property type="match status" value="1"/>
</dbReference>
<keyword evidence="1" id="KW-0032">Aminotransferase</keyword>
<accession>A0A388TDZ3</accession>